<feature type="transmembrane region" description="Helical" evidence="6">
    <location>
        <begin position="291"/>
        <end position="307"/>
    </location>
</feature>
<dbReference type="eggNOG" id="COG0697">
    <property type="taxonomic scope" value="Bacteria"/>
</dbReference>
<protein>
    <recommendedName>
        <fullName evidence="7">EamA domain-containing protein</fullName>
    </recommendedName>
</protein>
<dbReference type="Proteomes" id="UP000001603">
    <property type="component" value="Unassembled WGS sequence"/>
</dbReference>
<evidence type="ECO:0000256" key="6">
    <source>
        <dbReference type="SAM" id="Phobius"/>
    </source>
</evidence>
<keyword evidence="2" id="KW-1003">Cell membrane</keyword>
<evidence type="ECO:0000256" key="1">
    <source>
        <dbReference type="ARBA" id="ARBA00004651"/>
    </source>
</evidence>
<dbReference type="Gene3D" id="1.10.3730.20">
    <property type="match status" value="1"/>
</dbReference>
<evidence type="ECO:0000259" key="7">
    <source>
        <dbReference type="Pfam" id="PF00892"/>
    </source>
</evidence>
<evidence type="ECO:0000256" key="2">
    <source>
        <dbReference type="ARBA" id="ARBA00022475"/>
    </source>
</evidence>
<feature type="transmembrane region" description="Helical" evidence="6">
    <location>
        <begin position="145"/>
        <end position="166"/>
    </location>
</feature>
<dbReference type="Pfam" id="PF00892">
    <property type="entry name" value="EamA"/>
    <property type="match status" value="2"/>
</dbReference>
<sequence length="312" mass="33762">MTSPNSNNNPINENVSSPHAELNKGIVYALIGTALFSIKPVFIKLAYQYGGDAVSIMSLRAISSVPIYIIMMLWLLRKTEHRDNLKQYGLAASAIGVLGYYVASYLDIAAMAHISAQLERLLIFLFPSFVVLISWTVLKQKPAQGTFKAIALGYTGVAFIVFHDLGSMGNNVLLGSGLAIASAFVFACYLIMSKKLITQMGSQLFTCIGMGSAGIIILIQSQWQGVNVIDLDPMLILLGIALGIFCTVLPSFFVAAAMQKLNPSQLSLTSNVGPAITAVFAITLLNEPFTFYHAIGMLFVVYSVISMKKRGQ</sequence>
<name>Q1ZQQ4_PHOAS</name>
<feature type="transmembrane region" description="Helical" evidence="6">
    <location>
        <begin position="26"/>
        <end position="47"/>
    </location>
</feature>
<dbReference type="InterPro" id="IPR037185">
    <property type="entry name" value="EmrE-like"/>
</dbReference>
<evidence type="ECO:0000256" key="3">
    <source>
        <dbReference type="ARBA" id="ARBA00022692"/>
    </source>
</evidence>
<gene>
    <name evidence="8" type="ORF">VAS14_00956</name>
</gene>
<dbReference type="InterPro" id="IPR000620">
    <property type="entry name" value="EamA_dom"/>
</dbReference>
<keyword evidence="3 6" id="KW-0812">Transmembrane</keyword>
<evidence type="ECO:0000313" key="9">
    <source>
        <dbReference type="Proteomes" id="UP000001603"/>
    </source>
</evidence>
<dbReference type="InterPro" id="IPR050638">
    <property type="entry name" value="AA-Vitamin_Transporters"/>
</dbReference>
<feature type="transmembrane region" description="Helical" evidence="6">
    <location>
        <begin position="88"/>
        <end position="114"/>
    </location>
</feature>
<feature type="transmembrane region" description="Helical" evidence="6">
    <location>
        <begin position="53"/>
        <end position="76"/>
    </location>
</feature>
<keyword evidence="5 6" id="KW-0472">Membrane</keyword>
<evidence type="ECO:0000256" key="4">
    <source>
        <dbReference type="ARBA" id="ARBA00022989"/>
    </source>
</evidence>
<organism evidence="8 9">
    <name type="scientific">Photobacterium angustum (strain S14 / CCUG 15956)</name>
    <name type="common">Vibrio sp. (strain S14 / CCUG 15956)</name>
    <dbReference type="NCBI Taxonomy" id="314292"/>
    <lineage>
        <taxon>Bacteria</taxon>
        <taxon>Pseudomonadati</taxon>
        <taxon>Pseudomonadota</taxon>
        <taxon>Gammaproteobacteria</taxon>
        <taxon>Vibrionales</taxon>
        <taxon>Vibrionaceae</taxon>
        <taxon>Photobacterium</taxon>
    </lineage>
</organism>
<feature type="transmembrane region" description="Helical" evidence="6">
    <location>
        <begin position="120"/>
        <end position="138"/>
    </location>
</feature>
<dbReference type="RefSeq" id="WP_005367080.1">
    <property type="nucleotide sequence ID" value="NZ_CH902600.1"/>
</dbReference>
<comment type="caution">
    <text evidence="8">The sequence shown here is derived from an EMBL/GenBank/DDBJ whole genome shotgun (WGS) entry which is preliminary data.</text>
</comment>
<reference evidence="8 9" key="1">
    <citation type="journal article" date="2009" name="Proc. Natl. Acad. Sci. U.S.A.">
        <title>The genomic basis of trophic strategy in marine bacteria.</title>
        <authorList>
            <person name="Lauro F.M."/>
            <person name="McDougald D."/>
            <person name="Thomas T."/>
            <person name="Williams T.J."/>
            <person name="Egan S."/>
            <person name="Rice S."/>
            <person name="DeMaere M.Z."/>
            <person name="Ting L."/>
            <person name="Ertan H."/>
            <person name="Johnson J."/>
            <person name="Ferriera S."/>
            <person name="Lapidus A."/>
            <person name="Anderson I."/>
            <person name="Kyrpides N."/>
            <person name="Munk A.C."/>
            <person name="Detter C."/>
            <person name="Han C.S."/>
            <person name="Brown M.V."/>
            <person name="Robb F.T."/>
            <person name="Kjelleberg S."/>
            <person name="Cavicchioli R."/>
        </authorList>
    </citation>
    <scope>NUCLEOTIDE SEQUENCE [LARGE SCALE GENOMIC DNA]</scope>
    <source>
        <strain evidence="8 9">S14</strain>
    </source>
</reference>
<dbReference type="HOGENOM" id="CLU_033863_9_0_6"/>
<proteinExistence type="predicted"/>
<dbReference type="SUPFAM" id="SSF103481">
    <property type="entry name" value="Multidrug resistance efflux transporter EmrE"/>
    <property type="match status" value="2"/>
</dbReference>
<keyword evidence="4 6" id="KW-1133">Transmembrane helix</keyword>
<evidence type="ECO:0000313" key="8">
    <source>
        <dbReference type="EMBL" id="EAS64243.1"/>
    </source>
</evidence>
<feature type="domain" description="EamA" evidence="7">
    <location>
        <begin position="174"/>
        <end position="305"/>
    </location>
</feature>
<feature type="transmembrane region" description="Helical" evidence="6">
    <location>
        <begin position="235"/>
        <end position="256"/>
    </location>
</feature>
<feature type="domain" description="EamA" evidence="7">
    <location>
        <begin position="24"/>
        <end position="161"/>
    </location>
</feature>
<dbReference type="EMBL" id="AAOJ01000003">
    <property type="protein sequence ID" value="EAS64243.1"/>
    <property type="molecule type" value="Genomic_DNA"/>
</dbReference>
<comment type="subcellular location">
    <subcellularLocation>
        <location evidence="1">Cell membrane</location>
        <topology evidence="1">Multi-pass membrane protein</topology>
    </subcellularLocation>
</comment>
<evidence type="ECO:0000256" key="5">
    <source>
        <dbReference type="ARBA" id="ARBA00023136"/>
    </source>
</evidence>
<dbReference type="AlphaFoldDB" id="Q1ZQQ4"/>
<feature type="transmembrane region" description="Helical" evidence="6">
    <location>
        <begin position="172"/>
        <end position="192"/>
    </location>
</feature>
<accession>Q1ZQQ4</accession>
<dbReference type="GO" id="GO:0005886">
    <property type="term" value="C:plasma membrane"/>
    <property type="evidence" value="ECO:0007669"/>
    <property type="project" value="UniProtKB-SubCell"/>
</dbReference>
<feature type="transmembrane region" description="Helical" evidence="6">
    <location>
        <begin position="268"/>
        <end position="285"/>
    </location>
</feature>
<dbReference type="PANTHER" id="PTHR32322">
    <property type="entry name" value="INNER MEMBRANE TRANSPORTER"/>
    <property type="match status" value="1"/>
</dbReference>
<feature type="transmembrane region" description="Helical" evidence="6">
    <location>
        <begin position="204"/>
        <end position="223"/>
    </location>
</feature>
<dbReference type="PANTHER" id="PTHR32322:SF18">
    <property type="entry name" value="S-ADENOSYLMETHIONINE_S-ADENOSYLHOMOCYSTEINE TRANSPORTER"/>
    <property type="match status" value="1"/>
</dbReference>